<feature type="domain" description="VanZ-like" evidence="2">
    <location>
        <begin position="2"/>
        <end position="41"/>
    </location>
</feature>
<keyword evidence="1" id="KW-0472">Membrane</keyword>
<protein>
    <submittedName>
        <fullName evidence="3">VanZ family protein</fullName>
    </submittedName>
</protein>
<evidence type="ECO:0000313" key="3">
    <source>
        <dbReference type="EMBL" id="MDZ5035215.1"/>
    </source>
</evidence>
<sequence length="42" mass="4844">AILNIIFFMPFGFLLPTLWEKYRTLLPTLFAGILFSIIIEIG</sequence>
<reference evidence="3" key="1">
    <citation type="submission" date="2019-11" db="EMBL/GenBank/DDBJ databases">
        <title>Characterization of Clostridium perfringens isolates from swine manure treated agricultural soils.</title>
        <authorList>
            <person name="Wushke S.T."/>
        </authorList>
    </citation>
    <scope>NUCLEOTIDE SEQUENCE</scope>
    <source>
        <strain evidence="3">X15</strain>
    </source>
</reference>
<dbReference type="AlphaFoldDB" id="A0AAW9J1R8"/>
<dbReference type="InterPro" id="IPR006976">
    <property type="entry name" value="VanZ-like"/>
</dbReference>
<keyword evidence="1" id="KW-0812">Transmembrane</keyword>
<feature type="non-terminal residue" evidence="3">
    <location>
        <position position="1"/>
    </location>
</feature>
<evidence type="ECO:0000313" key="4">
    <source>
        <dbReference type="Proteomes" id="UP001289066"/>
    </source>
</evidence>
<evidence type="ECO:0000259" key="2">
    <source>
        <dbReference type="Pfam" id="PF04892"/>
    </source>
</evidence>
<comment type="caution">
    <text evidence="3">The sequence shown here is derived from an EMBL/GenBank/DDBJ whole genome shotgun (WGS) entry which is preliminary data.</text>
</comment>
<dbReference type="EMBL" id="WNVG01001386">
    <property type="protein sequence ID" value="MDZ5035215.1"/>
    <property type="molecule type" value="Genomic_DNA"/>
</dbReference>
<gene>
    <name evidence="3" type="ORF">GNF81_21250</name>
</gene>
<proteinExistence type="predicted"/>
<dbReference type="Pfam" id="PF04892">
    <property type="entry name" value="VanZ"/>
    <property type="match status" value="1"/>
</dbReference>
<accession>A0AAW9J1R8</accession>
<dbReference type="Proteomes" id="UP001289066">
    <property type="component" value="Unassembled WGS sequence"/>
</dbReference>
<feature type="transmembrane region" description="Helical" evidence="1">
    <location>
        <begin position="24"/>
        <end position="41"/>
    </location>
</feature>
<name>A0AAW9J1R8_CLOPF</name>
<organism evidence="3 4">
    <name type="scientific">Clostridium perfringens</name>
    <dbReference type="NCBI Taxonomy" id="1502"/>
    <lineage>
        <taxon>Bacteria</taxon>
        <taxon>Bacillati</taxon>
        <taxon>Bacillota</taxon>
        <taxon>Clostridia</taxon>
        <taxon>Eubacteriales</taxon>
        <taxon>Clostridiaceae</taxon>
        <taxon>Clostridium</taxon>
    </lineage>
</organism>
<keyword evidence="1" id="KW-1133">Transmembrane helix</keyword>
<evidence type="ECO:0000256" key="1">
    <source>
        <dbReference type="SAM" id="Phobius"/>
    </source>
</evidence>